<gene>
    <name evidence="1" type="ORF">GCM10009733_054630</name>
</gene>
<proteinExistence type="predicted"/>
<keyword evidence="2" id="KW-1185">Reference proteome</keyword>
<evidence type="ECO:0000313" key="2">
    <source>
        <dbReference type="Proteomes" id="UP001500064"/>
    </source>
</evidence>
<accession>A0ABN2FLH5</accession>
<name>A0ABN2FLH5_9ACTN</name>
<dbReference type="EMBL" id="BAAAMU010000043">
    <property type="protein sequence ID" value="GAA1650679.1"/>
    <property type="molecule type" value="Genomic_DNA"/>
</dbReference>
<evidence type="ECO:0000313" key="1">
    <source>
        <dbReference type="EMBL" id="GAA1650679.1"/>
    </source>
</evidence>
<reference evidence="1 2" key="1">
    <citation type="journal article" date="2019" name="Int. J. Syst. Evol. Microbiol.">
        <title>The Global Catalogue of Microorganisms (GCM) 10K type strain sequencing project: providing services to taxonomists for standard genome sequencing and annotation.</title>
        <authorList>
            <consortium name="The Broad Institute Genomics Platform"/>
            <consortium name="The Broad Institute Genome Sequencing Center for Infectious Disease"/>
            <person name="Wu L."/>
            <person name="Ma J."/>
        </authorList>
    </citation>
    <scope>NUCLEOTIDE SEQUENCE [LARGE SCALE GENOMIC DNA]</scope>
    <source>
        <strain evidence="1 2">JCM 13929</strain>
    </source>
</reference>
<protein>
    <submittedName>
        <fullName evidence="1">Uncharacterized protein</fullName>
    </submittedName>
</protein>
<organism evidence="1 2">
    <name type="scientific">Nonomuraea maheshkhaliensis</name>
    <dbReference type="NCBI Taxonomy" id="419590"/>
    <lineage>
        <taxon>Bacteria</taxon>
        <taxon>Bacillati</taxon>
        <taxon>Actinomycetota</taxon>
        <taxon>Actinomycetes</taxon>
        <taxon>Streptosporangiales</taxon>
        <taxon>Streptosporangiaceae</taxon>
        <taxon>Nonomuraea</taxon>
    </lineage>
</organism>
<sequence>MDAGGDASAVVDHADAVVGEQRDVDLGRVTCQGLVHRVVHDLLDEMVKTALTGGADIHTRALANRLKPLEYGD</sequence>
<dbReference type="Proteomes" id="UP001500064">
    <property type="component" value="Unassembled WGS sequence"/>
</dbReference>
<comment type="caution">
    <text evidence="1">The sequence shown here is derived from an EMBL/GenBank/DDBJ whole genome shotgun (WGS) entry which is preliminary data.</text>
</comment>